<dbReference type="SUPFAM" id="SSF51556">
    <property type="entry name" value="Metallo-dependent hydrolases"/>
    <property type="match status" value="1"/>
</dbReference>
<gene>
    <name evidence="3" type="primary">dtd3</name>
    <name evidence="3" type="ORF">WFA24289_01191</name>
</gene>
<dbReference type="PROSITE" id="PS01091">
    <property type="entry name" value="TATD_3"/>
    <property type="match status" value="1"/>
</dbReference>
<dbReference type="Pfam" id="PF01026">
    <property type="entry name" value="TatD_DNase"/>
    <property type="match status" value="1"/>
</dbReference>
<evidence type="ECO:0000313" key="4">
    <source>
        <dbReference type="Proteomes" id="UP000789707"/>
    </source>
</evidence>
<organism evidence="3 4">
    <name type="scientific">Periweissella fabaria</name>
    <dbReference type="NCBI Taxonomy" id="546157"/>
    <lineage>
        <taxon>Bacteria</taxon>
        <taxon>Bacillati</taxon>
        <taxon>Bacillota</taxon>
        <taxon>Bacilli</taxon>
        <taxon>Lactobacillales</taxon>
        <taxon>Lactobacillaceae</taxon>
        <taxon>Periweissella</taxon>
    </lineage>
</organism>
<dbReference type="InterPro" id="IPR015991">
    <property type="entry name" value="TatD/YcfH-like"/>
</dbReference>
<dbReference type="CDD" id="cd01310">
    <property type="entry name" value="TatD_DNAse"/>
    <property type="match status" value="1"/>
</dbReference>
<dbReference type="RefSeq" id="WP_230096914.1">
    <property type="nucleotide sequence ID" value="NZ_CAKKNS010000004.1"/>
</dbReference>
<dbReference type="PROSITE" id="PS01090">
    <property type="entry name" value="TATD_2"/>
    <property type="match status" value="1"/>
</dbReference>
<dbReference type="EC" id="3.1.1.96" evidence="3"/>
<dbReference type="PIRSF" id="PIRSF005902">
    <property type="entry name" value="DNase_TatD"/>
    <property type="match status" value="1"/>
</dbReference>
<evidence type="ECO:0000313" key="3">
    <source>
        <dbReference type="EMBL" id="CAH0416878.1"/>
    </source>
</evidence>
<dbReference type="Proteomes" id="UP000789707">
    <property type="component" value="Unassembled WGS sequence"/>
</dbReference>
<dbReference type="GO" id="GO:0051499">
    <property type="term" value="F:D-aminoacyl-tRNA deacylase activity"/>
    <property type="evidence" value="ECO:0007669"/>
    <property type="project" value="UniProtKB-EC"/>
</dbReference>
<name>A0ABM8Z635_9LACO</name>
<proteinExistence type="predicted"/>
<dbReference type="InterPro" id="IPR032466">
    <property type="entry name" value="Metal_Hydrolase"/>
</dbReference>
<dbReference type="Gene3D" id="3.20.20.140">
    <property type="entry name" value="Metal-dependent hydrolases"/>
    <property type="match status" value="1"/>
</dbReference>
<evidence type="ECO:0000256" key="1">
    <source>
        <dbReference type="ARBA" id="ARBA00022723"/>
    </source>
</evidence>
<dbReference type="PANTHER" id="PTHR46124">
    <property type="entry name" value="D-AMINOACYL-TRNA DEACYLASE"/>
    <property type="match status" value="1"/>
</dbReference>
<dbReference type="PANTHER" id="PTHR46124:SF2">
    <property type="entry name" value="D-AMINOACYL-TRNA DEACYLASE"/>
    <property type="match status" value="1"/>
</dbReference>
<evidence type="ECO:0000256" key="2">
    <source>
        <dbReference type="ARBA" id="ARBA00022801"/>
    </source>
</evidence>
<dbReference type="EMBL" id="CAKKNS010000004">
    <property type="protein sequence ID" value="CAH0416878.1"/>
    <property type="molecule type" value="Genomic_DNA"/>
</dbReference>
<keyword evidence="4" id="KW-1185">Reference proteome</keyword>
<accession>A0ABM8Z635</accession>
<keyword evidence="2 3" id="KW-0378">Hydrolase</keyword>
<sequence length="257" mass="28284">MPFKSYDTHTHLNDDAFYNDLSTYVDRAHELGVTEMNIVGYDAQGNQRALAIAHQFPGMHVLLGFQPENAPEFNAPELAKLKMQLADAAVVGIGEIGLDYHWDTPVDAQMKAFAAQLSLARELNLPVVIHARDAMDDVYAMLKAAGVEQFGGVIHSFTGDAADAQRFLDLGMYISFSGIVTFKNAKDIQAAAQIVPLDRILVETDAPFLAPTPYRGKQNEPGYVKYVIDNLAAQLQIEPAELAAQTTANAHRLWRIK</sequence>
<protein>
    <submittedName>
        <fullName evidence="3">D-aminoacyl-tRNA deacylase</fullName>
        <ecNumber evidence="3">3.1.1.96</ecNumber>
    </submittedName>
</protein>
<comment type="caution">
    <text evidence="3">The sequence shown here is derived from an EMBL/GenBank/DDBJ whole genome shotgun (WGS) entry which is preliminary data.</text>
</comment>
<reference evidence="3 4" key="1">
    <citation type="submission" date="2021-11" db="EMBL/GenBank/DDBJ databases">
        <authorList>
            <person name="Depoorter E."/>
        </authorList>
    </citation>
    <scope>NUCLEOTIDE SEQUENCE [LARGE SCALE GENOMIC DNA]</scope>
    <source>
        <strain evidence="3 4">LMG 24289</strain>
    </source>
</reference>
<keyword evidence="1" id="KW-0479">Metal-binding</keyword>
<dbReference type="InterPro" id="IPR001130">
    <property type="entry name" value="TatD-like"/>
</dbReference>
<dbReference type="NCBIfam" id="TIGR00010">
    <property type="entry name" value="YchF/TatD family DNA exonuclease"/>
    <property type="match status" value="1"/>
</dbReference>
<dbReference type="InterPro" id="IPR018228">
    <property type="entry name" value="DNase_TatD-rel_CS"/>
</dbReference>